<name>A0A0L0G749_9EUKA</name>
<sequence>MLTSHREATAPSAFEQVLDNVWCTIGTMQYECFNSDIIDVLEALESIFLVDNIASYTHVMNIAQEPGTNYRIELYSLMARAIARIRHSVLHTETNVYDFDHITNAQLNPSDVLTYLQRARLFYSARMGFTEGSTTGPKVAGRTTALTKQNYHREINYKALECCLRESCASEDLVHEVEALPELCNLDPALTAMPVSRVPSRVDQKFY</sequence>
<dbReference type="EMBL" id="KQ241744">
    <property type="protein sequence ID" value="KNC84744.1"/>
    <property type="molecule type" value="Genomic_DNA"/>
</dbReference>
<dbReference type="AlphaFoldDB" id="A0A0L0G749"/>
<keyword evidence="2" id="KW-1185">Reference proteome</keyword>
<organism evidence="1 2">
    <name type="scientific">Sphaeroforma arctica JP610</name>
    <dbReference type="NCBI Taxonomy" id="667725"/>
    <lineage>
        <taxon>Eukaryota</taxon>
        <taxon>Ichthyosporea</taxon>
        <taxon>Ichthyophonida</taxon>
        <taxon>Sphaeroforma</taxon>
    </lineage>
</organism>
<accession>A0A0L0G749</accession>
<proteinExistence type="predicted"/>
<dbReference type="Proteomes" id="UP000054560">
    <property type="component" value="Unassembled WGS sequence"/>
</dbReference>
<evidence type="ECO:0000313" key="2">
    <source>
        <dbReference type="Proteomes" id="UP000054560"/>
    </source>
</evidence>
<evidence type="ECO:0000313" key="1">
    <source>
        <dbReference type="EMBL" id="KNC84744.1"/>
    </source>
</evidence>
<dbReference type="GeneID" id="25903560"/>
<reference evidence="1 2" key="1">
    <citation type="submission" date="2011-02" db="EMBL/GenBank/DDBJ databases">
        <title>The Genome Sequence of Sphaeroforma arctica JP610.</title>
        <authorList>
            <consortium name="The Broad Institute Genome Sequencing Platform"/>
            <person name="Russ C."/>
            <person name="Cuomo C."/>
            <person name="Young S.K."/>
            <person name="Zeng Q."/>
            <person name="Gargeya S."/>
            <person name="Alvarado L."/>
            <person name="Berlin A."/>
            <person name="Chapman S.B."/>
            <person name="Chen Z."/>
            <person name="Freedman E."/>
            <person name="Gellesch M."/>
            <person name="Goldberg J."/>
            <person name="Griggs A."/>
            <person name="Gujja S."/>
            <person name="Heilman E."/>
            <person name="Heiman D."/>
            <person name="Howarth C."/>
            <person name="Mehta T."/>
            <person name="Neiman D."/>
            <person name="Pearson M."/>
            <person name="Roberts A."/>
            <person name="Saif S."/>
            <person name="Shea T."/>
            <person name="Shenoy N."/>
            <person name="Sisk P."/>
            <person name="Stolte C."/>
            <person name="Sykes S."/>
            <person name="White J."/>
            <person name="Yandava C."/>
            <person name="Burger G."/>
            <person name="Gray M.W."/>
            <person name="Holland P.W.H."/>
            <person name="King N."/>
            <person name="Lang F.B.F."/>
            <person name="Roger A.J."/>
            <person name="Ruiz-Trillo I."/>
            <person name="Haas B."/>
            <person name="Nusbaum C."/>
            <person name="Birren B."/>
        </authorList>
    </citation>
    <scope>NUCLEOTIDE SEQUENCE [LARGE SCALE GENOMIC DNA]</scope>
    <source>
        <strain evidence="1 2">JP610</strain>
    </source>
</reference>
<protein>
    <submittedName>
        <fullName evidence="1">Uncharacterized protein</fullName>
    </submittedName>
</protein>
<dbReference type="RefSeq" id="XP_014158646.1">
    <property type="nucleotide sequence ID" value="XM_014303171.1"/>
</dbReference>
<gene>
    <name evidence="1" type="ORF">SARC_03056</name>
</gene>